<gene>
    <name evidence="5" type="ORF">PFNF135_04467</name>
</gene>
<reference evidence="5 6" key="2">
    <citation type="submission" date="2013-02" db="EMBL/GenBank/DDBJ databases">
        <title>The Genome Sequence of Plasmodium falciparum NF135/5.C10.</title>
        <authorList>
            <consortium name="The Broad Institute Genome Sequencing Platform"/>
            <consortium name="The Broad Institute Genome Sequencing Center for Infectious Disease"/>
            <person name="Neafsey D."/>
            <person name="Cheeseman I."/>
            <person name="Volkman S."/>
            <person name="Adams J."/>
            <person name="Walker B."/>
            <person name="Young S.K."/>
            <person name="Zeng Q."/>
            <person name="Gargeya S."/>
            <person name="Fitzgerald M."/>
            <person name="Haas B."/>
            <person name="Abouelleil A."/>
            <person name="Alvarado L."/>
            <person name="Arachchi H.M."/>
            <person name="Berlin A.M."/>
            <person name="Chapman S.B."/>
            <person name="Dewar J."/>
            <person name="Goldberg J."/>
            <person name="Griggs A."/>
            <person name="Gujja S."/>
            <person name="Hansen M."/>
            <person name="Howarth C."/>
            <person name="Imamovic A."/>
            <person name="Larimer J."/>
            <person name="McCowan C."/>
            <person name="Murphy C."/>
            <person name="Neiman D."/>
            <person name="Pearson M."/>
            <person name="Priest M."/>
            <person name="Roberts A."/>
            <person name="Saif S."/>
            <person name="Shea T."/>
            <person name="Sisk P."/>
            <person name="Sykes S."/>
            <person name="Wortman J."/>
            <person name="Nusbaum C."/>
            <person name="Birren B."/>
        </authorList>
    </citation>
    <scope>NUCLEOTIDE SEQUENCE [LARGE SCALE GENOMIC DNA]</scope>
    <source>
        <strain evidence="5 6">NF135/5.C10</strain>
    </source>
</reference>
<dbReference type="Pfam" id="PF15985">
    <property type="entry name" value="KH_6"/>
    <property type="match status" value="1"/>
</dbReference>
<dbReference type="SUPFAM" id="SSF54791">
    <property type="entry name" value="Eukaryotic type KH-domain (KH-domain type I)"/>
    <property type="match status" value="1"/>
</dbReference>
<dbReference type="Gene3D" id="2.40.50.140">
    <property type="entry name" value="Nucleic acid-binding proteins"/>
    <property type="match status" value="1"/>
</dbReference>
<dbReference type="PANTHER" id="PTHR21321:SF1">
    <property type="entry name" value="EXOSOME COMPLEX COMPONENT RRP40"/>
    <property type="match status" value="1"/>
</dbReference>
<keyword evidence="3" id="KW-0694">RNA-binding</keyword>
<dbReference type="FunFam" id="2.40.50.140:FF:000215">
    <property type="entry name" value="Exosome complex component RRP40, putative"/>
    <property type="match status" value="1"/>
</dbReference>
<protein>
    <recommendedName>
        <fullName evidence="4">K Homology domain-containing protein</fullName>
    </recommendedName>
</protein>
<dbReference type="InterPro" id="IPR004088">
    <property type="entry name" value="KH_dom_type_1"/>
</dbReference>
<dbReference type="InterPro" id="IPR026699">
    <property type="entry name" value="Exosome_RNA_bind1/RRP40/RRP4"/>
</dbReference>
<reference evidence="5 6" key="1">
    <citation type="submission" date="2013-02" db="EMBL/GenBank/DDBJ databases">
        <title>The Genome Annotation of Plasmodium falciparum NF135/5.C10.</title>
        <authorList>
            <consortium name="The Broad Institute Genome Sequencing Platform"/>
            <consortium name="The Broad Institute Genome Sequencing Center for Infectious Disease"/>
            <person name="Neafsey D."/>
            <person name="Hoffman S."/>
            <person name="Volkman S."/>
            <person name="Rosenthal P."/>
            <person name="Walker B."/>
            <person name="Young S.K."/>
            <person name="Zeng Q."/>
            <person name="Gargeya S."/>
            <person name="Fitzgerald M."/>
            <person name="Haas B."/>
            <person name="Abouelleil A."/>
            <person name="Allen A.W."/>
            <person name="Alvarado L."/>
            <person name="Arachchi H.M."/>
            <person name="Berlin A.M."/>
            <person name="Chapman S.B."/>
            <person name="Gainer-Dewar J."/>
            <person name="Goldberg J."/>
            <person name="Griggs A."/>
            <person name="Gujja S."/>
            <person name="Hansen M."/>
            <person name="Howarth C."/>
            <person name="Imamovic A."/>
            <person name="Ireland A."/>
            <person name="Larimer J."/>
            <person name="McCowan C."/>
            <person name="Murphy C."/>
            <person name="Pearson M."/>
            <person name="Poon T.W."/>
            <person name="Priest M."/>
            <person name="Roberts A."/>
            <person name="Saif S."/>
            <person name="Shea T."/>
            <person name="Sisk P."/>
            <person name="Sykes S."/>
            <person name="Wortman J."/>
            <person name="Nusbaum C."/>
            <person name="Birren B."/>
        </authorList>
    </citation>
    <scope>NUCLEOTIDE SEQUENCE [LARGE SCALE GENOMIC DNA]</scope>
    <source>
        <strain evidence="5 6">NF135/5.C10</strain>
    </source>
</reference>
<dbReference type="GO" id="GO:0000176">
    <property type="term" value="C:nuclear exosome (RNase complex)"/>
    <property type="evidence" value="ECO:0007669"/>
    <property type="project" value="TreeGrafter"/>
</dbReference>
<evidence type="ECO:0000256" key="2">
    <source>
        <dbReference type="ARBA" id="ARBA00022835"/>
    </source>
</evidence>
<name>W4IC24_PLAFA</name>
<dbReference type="InterPro" id="IPR049469">
    <property type="entry name" value="RRP40_KH-I"/>
</dbReference>
<dbReference type="GO" id="GO:0000467">
    <property type="term" value="P:exonucleolytic trimming to generate mature 3'-end of 5.8S rRNA from tricistronic rRNA transcript (SSU-rRNA, 5.8S rRNA, LSU-rRNA)"/>
    <property type="evidence" value="ECO:0007669"/>
    <property type="project" value="TreeGrafter"/>
</dbReference>
<dbReference type="Proteomes" id="UP000019114">
    <property type="component" value="Unassembled WGS sequence"/>
</dbReference>
<dbReference type="EMBL" id="KI926063">
    <property type="protein sequence ID" value="ETW41226.1"/>
    <property type="molecule type" value="Genomic_DNA"/>
</dbReference>
<dbReference type="GO" id="GO:0071038">
    <property type="term" value="P:TRAMP-dependent tRNA surveillance pathway"/>
    <property type="evidence" value="ECO:0007669"/>
    <property type="project" value="TreeGrafter"/>
</dbReference>
<dbReference type="Pfam" id="PF21262">
    <property type="entry name" value="RRP40_S1"/>
    <property type="match status" value="1"/>
</dbReference>
<dbReference type="GO" id="GO:0003723">
    <property type="term" value="F:RNA binding"/>
    <property type="evidence" value="ECO:0007669"/>
    <property type="project" value="UniProtKB-KW"/>
</dbReference>
<dbReference type="CDD" id="cd22526">
    <property type="entry name" value="KH-I_Rrp40"/>
    <property type="match status" value="1"/>
</dbReference>
<sequence>MEEDDVIISGTHMTIEKDKLEKMNENNFEKIYDNEYENIYRSKCSGILLKTPYYPYKYDIMNTSYKYIPKVGDLVIGIVKSKKLDYYQMDINCNCECIIHKIDSFKYATKSSFPNLLNGTLLYMVVEKMNLENNSVVTSCINSSDVKSWINYENYLGELVDGFVFSVNIASAKSLIGDRCYILDLIGQDIKYEIAVGHNGRIWIKANDPLEINLIHSALKHSFGKTRAQMNVLWKSIYNLNKKKKYKKKKKKRKKKKRSK</sequence>
<evidence type="ECO:0000313" key="6">
    <source>
        <dbReference type="Proteomes" id="UP000019114"/>
    </source>
</evidence>
<dbReference type="GO" id="GO:0071051">
    <property type="term" value="P:poly(A)-dependent snoRNA 3'-end processing"/>
    <property type="evidence" value="ECO:0007669"/>
    <property type="project" value="TreeGrafter"/>
</dbReference>
<dbReference type="GO" id="GO:0071035">
    <property type="term" value="P:nuclear polyadenylation-dependent rRNA catabolic process"/>
    <property type="evidence" value="ECO:0007669"/>
    <property type="project" value="TreeGrafter"/>
</dbReference>
<accession>W4IC24</accession>
<organism evidence="5 6">
    <name type="scientific">Plasmodium falciparum NF135/5.C10</name>
    <dbReference type="NCBI Taxonomy" id="1036726"/>
    <lineage>
        <taxon>Eukaryota</taxon>
        <taxon>Sar</taxon>
        <taxon>Alveolata</taxon>
        <taxon>Apicomplexa</taxon>
        <taxon>Aconoidasida</taxon>
        <taxon>Haemosporida</taxon>
        <taxon>Plasmodiidae</taxon>
        <taxon>Plasmodium</taxon>
        <taxon>Plasmodium (Laverania)</taxon>
    </lineage>
</organism>
<dbReference type="SUPFAM" id="SSF50249">
    <property type="entry name" value="Nucleic acid-binding proteins"/>
    <property type="match status" value="1"/>
</dbReference>
<evidence type="ECO:0000259" key="4">
    <source>
        <dbReference type="Pfam" id="PF15985"/>
    </source>
</evidence>
<dbReference type="InterPro" id="IPR012340">
    <property type="entry name" value="NA-bd_OB-fold"/>
</dbReference>
<evidence type="ECO:0000256" key="1">
    <source>
        <dbReference type="ARBA" id="ARBA00004123"/>
    </source>
</evidence>
<dbReference type="GO" id="GO:0000177">
    <property type="term" value="C:cytoplasmic exosome (RNase complex)"/>
    <property type="evidence" value="ECO:0007669"/>
    <property type="project" value="TreeGrafter"/>
</dbReference>
<evidence type="ECO:0000313" key="5">
    <source>
        <dbReference type="EMBL" id="ETW41226.1"/>
    </source>
</evidence>
<dbReference type="GO" id="GO:0034475">
    <property type="term" value="P:U4 snRNA 3'-end processing"/>
    <property type="evidence" value="ECO:0007669"/>
    <property type="project" value="TreeGrafter"/>
</dbReference>
<dbReference type="AlphaFoldDB" id="W4IC24"/>
<keyword evidence="2" id="KW-0271">Exosome</keyword>
<dbReference type="Gene3D" id="3.30.1370.10">
    <property type="entry name" value="K Homology domain, type 1"/>
    <property type="match status" value="1"/>
</dbReference>
<dbReference type="OrthoDB" id="340500at2759"/>
<dbReference type="PANTHER" id="PTHR21321">
    <property type="entry name" value="PNAS-3 RELATED"/>
    <property type="match status" value="1"/>
</dbReference>
<dbReference type="InterPro" id="IPR036612">
    <property type="entry name" value="KH_dom_type_1_sf"/>
</dbReference>
<dbReference type="GO" id="GO:0071034">
    <property type="term" value="P:CUT catabolic process"/>
    <property type="evidence" value="ECO:0007669"/>
    <property type="project" value="TreeGrafter"/>
</dbReference>
<comment type="subcellular location">
    <subcellularLocation>
        <location evidence="1">Nucleus</location>
    </subcellularLocation>
</comment>
<feature type="domain" description="K Homology" evidence="4">
    <location>
        <begin position="162"/>
        <end position="209"/>
    </location>
</feature>
<evidence type="ECO:0000256" key="3">
    <source>
        <dbReference type="ARBA" id="ARBA00022884"/>
    </source>
</evidence>
<proteinExistence type="predicted"/>